<keyword evidence="3" id="KW-1185">Reference proteome</keyword>
<organism evidence="2 3">
    <name type="scientific">Porphyridium purpureum</name>
    <name type="common">Red alga</name>
    <name type="synonym">Porphyridium cruentum</name>
    <dbReference type="NCBI Taxonomy" id="35688"/>
    <lineage>
        <taxon>Eukaryota</taxon>
        <taxon>Rhodophyta</taxon>
        <taxon>Bangiophyceae</taxon>
        <taxon>Porphyridiales</taxon>
        <taxon>Porphyridiaceae</taxon>
        <taxon>Porphyridium</taxon>
    </lineage>
</organism>
<evidence type="ECO:0000313" key="3">
    <source>
        <dbReference type="Proteomes" id="UP000324585"/>
    </source>
</evidence>
<evidence type="ECO:0000313" key="2">
    <source>
        <dbReference type="EMBL" id="KAA8499133.1"/>
    </source>
</evidence>
<reference evidence="3" key="1">
    <citation type="journal article" date="2019" name="Nat. Commun.">
        <title>Expansion of phycobilisome linker gene families in mesophilic red algae.</title>
        <authorList>
            <person name="Lee J."/>
            <person name="Kim D."/>
            <person name="Bhattacharya D."/>
            <person name="Yoon H.S."/>
        </authorList>
    </citation>
    <scope>NUCLEOTIDE SEQUENCE [LARGE SCALE GENOMIC DNA]</scope>
    <source>
        <strain evidence="3">CCMP 1328</strain>
    </source>
</reference>
<dbReference type="Proteomes" id="UP000324585">
    <property type="component" value="Unassembled WGS sequence"/>
</dbReference>
<feature type="region of interest" description="Disordered" evidence="1">
    <location>
        <begin position="38"/>
        <end position="61"/>
    </location>
</feature>
<name>A0A5J4Z8H5_PORPP</name>
<comment type="caution">
    <text evidence="2">The sequence shown here is derived from an EMBL/GenBank/DDBJ whole genome shotgun (WGS) entry which is preliminary data.</text>
</comment>
<gene>
    <name evidence="2" type="ORF">FVE85_6718</name>
</gene>
<protein>
    <submittedName>
        <fullName evidence="2">Uncharacterized protein</fullName>
    </submittedName>
</protein>
<feature type="compositionally biased region" description="Polar residues" evidence="1">
    <location>
        <begin position="38"/>
        <end position="50"/>
    </location>
</feature>
<proteinExistence type="predicted"/>
<sequence>MESSQRQSLLAVRARAQQDVEQSLDVAERSNRAHISHTLQGAFGNTKSRTSSSSGGGAAPTSVDGERAFWSIYPVDVARRICNEVQDALASGISDRKRAWIHEVVDGLKPLCMAGDRQVSTSSCDLDTLKGVALAHMVVDLYLFGTKAGRDLSALLTKPLLDCAKNWGSRDYRISFFEGLVERILHWLSTDYASGGSSDVEMRLHSLSPMLRTMLHSADPANYQLFRSALVSLIASFGRRCSDALASILLDTENWVELGTTPMLTAIPLGTWFGPLRVSGGSFALFVQRVVVRHDLLAMQDLLRLVCPQGDLSPVALTHVLKLCVMACGSGYIWPMKQLLLNVNMNGQAFRAMKLDAVLFSWAYAPLVITGSTYAALSGSVLDAMIVLSRFFKLYVETDQLSGLPLCLHSLLSSSILCMIALARSVHVSETDSSFRSVLGLQADLRKALSLALSSLPSSAFENVNDSDRNHNASIQFLQTCMMAGATEATLIASSFQLLRVAWGSGGDAMCSALCSIGRSVATLSSALPSSSSFVPCPSIICGAFTLVSALGHPLQKVRYLARSILQSDCPLCAVHSDGRRFDIDEDIHDAHFGMNVAMLERKKHAHQTVSVLSTKRYQDYTRMMSELLLYCLPALLDFLDRESSDASMALGLLNLAVSSVCDRESFNAVFIVLNRLVVLAKGPYSKAAQIGHLGSCAVRLPSLAYAHFHALVNRYLQHWEASETSWIEKLAILSAVYRLVERRPSRGADYVPLVQTALVSGKRDLIAASKSGDSLSASSCSQSTSICLAILETLCEEEVLDRARALKVVSKTHPFEFDDIMHVSQPVRLALIRLLGQGKDLLKSSKPGKLEMGRQIVSCLRRIVILPTDSPGLDGIAQALAASVLCQYPAPEILSFEYAIEDSDDQERAQIENTNLRLSETWNSALLDIRSRFGASKCPHDECMRTVLQYGWDTRERGKFGRDQFAKLRITTAALKRSRTASGNAGSMGAIVAEEALKCIDKFPDGTILKGWFPALVWLLDPHSYSLSQSVIGLAVLRAVNETRAYATSFPWEEYASAAFENLPLVWRHSRDRAAAFYECTRLIAWLPSDMIAVEQFWPVLLDELGSRNTDSSALVRFLASAGCGNLRSMKRLVLERLLVPLWEHETPEKLNAVDTDQQVNEPFEPQVDNLHSRSSGARGAPLLRSVELFFSQCADDLDRALAPAPDDAQNATLLRDELEQSCRIYLACVSDVSRDGSLSAISRALSMLSATQLAGVLAIDRDRSIFDQLVVVYVRCSILRWTPLDYSLGSCIGPVVEMLMESPYKSWEPFERNRNQLDALLLHLQQCIAESTALHPLDVRRRVWLDCLQCAKQVLDTHRPTLRSVRLQAERWVMDVLGVCGHALAALGVFCPDGQVDGWSLLAAPLSVFAVEVASWEAVRATLHGLVQRVRRFEDVM</sequence>
<evidence type="ECO:0000256" key="1">
    <source>
        <dbReference type="SAM" id="MobiDB-lite"/>
    </source>
</evidence>
<accession>A0A5J4Z8H5</accession>
<dbReference type="EMBL" id="VRMN01000001">
    <property type="protein sequence ID" value="KAA8499133.1"/>
    <property type="molecule type" value="Genomic_DNA"/>
</dbReference>